<dbReference type="Proteomes" id="UP000298003">
    <property type="component" value="Unassembled WGS sequence"/>
</dbReference>
<evidence type="ECO:0000313" key="2">
    <source>
        <dbReference type="EMBL" id="TFF17325.1"/>
    </source>
</evidence>
<dbReference type="GeneID" id="95682990"/>
<evidence type="ECO:0000256" key="1">
    <source>
        <dbReference type="SAM" id="MobiDB-lite"/>
    </source>
</evidence>
<gene>
    <name evidence="2" type="ORF">E1O70_00570</name>
</gene>
<feature type="compositionally biased region" description="Basic and acidic residues" evidence="1">
    <location>
        <begin position="71"/>
        <end position="87"/>
    </location>
</feature>
<feature type="compositionally biased region" description="Basic residues" evidence="1">
    <location>
        <begin position="110"/>
        <end position="121"/>
    </location>
</feature>
<dbReference type="RefSeq" id="WP_128957684.1">
    <property type="nucleotide sequence ID" value="NZ_SOZH01000001.1"/>
</dbReference>
<protein>
    <submittedName>
        <fullName evidence="2">Uncharacterized protein</fullName>
    </submittedName>
</protein>
<feature type="region of interest" description="Disordered" evidence="1">
    <location>
        <begin position="71"/>
        <end position="121"/>
    </location>
</feature>
<accession>A0A4Y8R7X0</accession>
<comment type="caution">
    <text evidence="2">The sequence shown here is derived from an EMBL/GenBank/DDBJ whole genome shotgun (WGS) entry which is preliminary data.</text>
</comment>
<proteinExistence type="predicted"/>
<reference evidence="2 3" key="1">
    <citation type="submission" date="2019-03" db="EMBL/GenBank/DDBJ databases">
        <title>Cellulosimicrobium funkei JCM14302 Assembly.</title>
        <authorList>
            <person name="Dou T."/>
        </authorList>
    </citation>
    <scope>NUCLEOTIDE SEQUENCE [LARGE SCALE GENOMIC DNA]</scope>
    <source>
        <strain evidence="2 3">JCM 14302</strain>
    </source>
</reference>
<evidence type="ECO:0000313" key="3">
    <source>
        <dbReference type="Proteomes" id="UP000298003"/>
    </source>
</evidence>
<dbReference type="AlphaFoldDB" id="A0A4Y8R7X0"/>
<name>A0A4Y8R7X0_9MICO</name>
<keyword evidence="3" id="KW-1185">Reference proteome</keyword>
<dbReference type="EMBL" id="SOZH01000001">
    <property type="protein sequence ID" value="TFF17325.1"/>
    <property type="molecule type" value="Genomic_DNA"/>
</dbReference>
<sequence>MNWTRGPVVLPDVGLETDDDDATSTRCLAGKDLLAVRAENGRCYRLPIVRGTHHGDRRRIAIVTTHPPEPVRRHEFARPHDGHDCRTLRANQRGPVTSGGTGPRRSQPTHLKHKSGRRHPA</sequence>
<organism evidence="2 3">
    <name type="scientific">Cellulosimicrobium funkei</name>
    <dbReference type="NCBI Taxonomy" id="264251"/>
    <lineage>
        <taxon>Bacteria</taxon>
        <taxon>Bacillati</taxon>
        <taxon>Actinomycetota</taxon>
        <taxon>Actinomycetes</taxon>
        <taxon>Micrococcales</taxon>
        <taxon>Promicromonosporaceae</taxon>
        <taxon>Cellulosimicrobium</taxon>
    </lineage>
</organism>